<dbReference type="OrthoDB" id="5422828at2"/>
<keyword evidence="2" id="KW-1185">Reference proteome</keyword>
<reference evidence="2" key="1">
    <citation type="submission" date="2010-12" db="EMBL/GenBank/DDBJ databases">
        <title>Complete sequence of Desulfovibrio aespoeensis Aspo-2.</title>
        <authorList>
            <consortium name="US DOE Joint Genome Institute"/>
            <person name="Lucas S."/>
            <person name="Copeland A."/>
            <person name="Lapidus A."/>
            <person name="Cheng J.-F."/>
            <person name="Goodwin L."/>
            <person name="Pitluck S."/>
            <person name="Chertkov O."/>
            <person name="Misra M."/>
            <person name="Detter J.C."/>
            <person name="Han C."/>
            <person name="Tapia R."/>
            <person name="Land M."/>
            <person name="Hauser L."/>
            <person name="Kyrpides N."/>
            <person name="Ivanova N."/>
            <person name="Ovchinnikova G."/>
            <person name="Pedersen K."/>
            <person name="Jagevall S."/>
            <person name="Hazen T."/>
            <person name="Woyke T."/>
        </authorList>
    </citation>
    <scope>NUCLEOTIDE SEQUENCE [LARGE SCALE GENOMIC DNA]</scope>
    <source>
        <strain evidence="2">ATCC 700646 / DSM 10631 / Aspo-2</strain>
    </source>
</reference>
<dbReference type="KEGG" id="das:Daes_1575"/>
<dbReference type="HOGENOM" id="CLU_188261_1_0_7"/>
<dbReference type="Proteomes" id="UP000002191">
    <property type="component" value="Chromosome"/>
</dbReference>
<protein>
    <submittedName>
        <fullName evidence="1">Uncharacterized protein</fullName>
    </submittedName>
</protein>
<evidence type="ECO:0000313" key="2">
    <source>
        <dbReference type="Proteomes" id="UP000002191"/>
    </source>
</evidence>
<gene>
    <name evidence="1" type="ordered locus">Daes_1575</name>
</gene>
<sequence length="64" mass="7310">MTTIMPGSELTRKAITWICEKQEASAPKPLAALIEEAAVRFNLSPLDVEFLQRFYREKQDCPAR</sequence>
<proteinExistence type="predicted"/>
<dbReference type="EMBL" id="CP002431">
    <property type="protein sequence ID" value="ADU62588.1"/>
    <property type="molecule type" value="Genomic_DNA"/>
</dbReference>
<evidence type="ECO:0000313" key="1">
    <source>
        <dbReference type="EMBL" id="ADU62588.1"/>
    </source>
</evidence>
<reference evidence="1 2" key="2">
    <citation type="journal article" date="2014" name="Genome Announc.">
        <title>Complete Genome Sequence of the Subsurface, Mesophilic Sulfate-Reducing Bacterium Desulfovibrio aespoeensis Aspo-2.</title>
        <authorList>
            <person name="Pedersen K."/>
            <person name="Bengtsson A."/>
            <person name="Edlund J."/>
            <person name="Rabe L."/>
            <person name="Hazen T."/>
            <person name="Chakraborty R."/>
            <person name="Goodwin L."/>
            <person name="Shapiro N."/>
        </authorList>
    </citation>
    <scope>NUCLEOTIDE SEQUENCE [LARGE SCALE GENOMIC DNA]</scope>
    <source>
        <strain evidence="2">ATCC 700646 / DSM 10631 / Aspo-2</strain>
    </source>
</reference>
<name>E6VX82_PSEA9</name>
<organism evidence="1 2">
    <name type="scientific">Pseudodesulfovibrio aespoeensis (strain ATCC 700646 / DSM 10631 / Aspo-2)</name>
    <name type="common">Desulfovibrio aespoeensis</name>
    <dbReference type="NCBI Taxonomy" id="643562"/>
    <lineage>
        <taxon>Bacteria</taxon>
        <taxon>Pseudomonadati</taxon>
        <taxon>Thermodesulfobacteriota</taxon>
        <taxon>Desulfovibrionia</taxon>
        <taxon>Desulfovibrionales</taxon>
        <taxon>Desulfovibrionaceae</taxon>
    </lineage>
</organism>
<dbReference type="STRING" id="643562.Daes_1575"/>
<accession>E6VX82</accession>
<dbReference type="AlphaFoldDB" id="E6VX82"/>
<dbReference type="eggNOG" id="ENOG5033CDW">
    <property type="taxonomic scope" value="Bacteria"/>
</dbReference>
<dbReference type="RefSeq" id="WP_013514515.1">
    <property type="nucleotide sequence ID" value="NC_014844.1"/>
</dbReference>